<feature type="compositionally biased region" description="Polar residues" evidence="1">
    <location>
        <begin position="51"/>
        <end position="66"/>
    </location>
</feature>
<evidence type="ECO:0000313" key="2">
    <source>
        <dbReference type="EMBL" id="CAH2221775.1"/>
    </source>
</evidence>
<proteinExistence type="predicted"/>
<name>A0A8S4QX70_9NEOP</name>
<dbReference type="OrthoDB" id="6086265at2759"/>
<sequence>MADDFIPLNQSTPVQGRWQSKNQHNQNGYQNNWQQRNQRRRGQHNRWGNNSQHSNSFGSDCNSSYGRDNKSNIDVYLHPSMLKDPWEHLRQQNV</sequence>
<accession>A0A8S4QX70</accession>
<feature type="compositionally biased region" description="Low complexity" evidence="1">
    <location>
        <begin position="22"/>
        <end position="36"/>
    </location>
</feature>
<dbReference type="Pfam" id="PF15502">
    <property type="entry name" value="MPLKIP"/>
    <property type="match status" value="1"/>
</dbReference>
<comment type="caution">
    <text evidence="2">The sequence shown here is derived from an EMBL/GenBank/DDBJ whole genome shotgun (WGS) entry which is preliminary data.</text>
</comment>
<dbReference type="Proteomes" id="UP000838756">
    <property type="component" value="Unassembled WGS sequence"/>
</dbReference>
<gene>
    <name evidence="2" type="primary">jg1517</name>
    <name evidence="2" type="ORF">PAEG_LOCUS6722</name>
</gene>
<evidence type="ECO:0000256" key="1">
    <source>
        <dbReference type="SAM" id="MobiDB-lite"/>
    </source>
</evidence>
<evidence type="ECO:0000313" key="3">
    <source>
        <dbReference type="Proteomes" id="UP000838756"/>
    </source>
</evidence>
<feature type="compositionally biased region" description="Polar residues" evidence="1">
    <location>
        <begin position="8"/>
        <end position="21"/>
    </location>
</feature>
<reference evidence="2" key="1">
    <citation type="submission" date="2022-03" db="EMBL/GenBank/DDBJ databases">
        <authorList>
            <person name="Lindestad O."/>
        </authorList>
    </citation>
    <scope>NUCLEOTIDE SEQUENCE</scope>
</reference>
<keyword evidence="3" id="KW-1185">Reference proteome</keyword>
<dbReference type="AlphaFoldDB" id="A0A8S4QX70"/>
<feature type="region of interest" description="Disordered" evidence="1">
    <location>
        <begin position="1"/>
        <end position="72"/>
    </location>
</feature>
<protein>
    <submittedName>
        <fullName evidence="2">Jg1517 protein</fullName>
    </submittedName>
</protein>
<dbReference type="InterPro" id="IPR028265">
    <property type="entry name" value="TTDN1/SICKLE"/>
</dbReference>
<dbReference type="EMBL" id="CAKXAJ010020386">
    <property type="protein sequence ID" value="CAH2221775.1"/>
    <property type="molecule type" value="Genomic_DNA"/>
</dbReference>
<organism evidence="2 3">
    <name type="scientific">Pararge aegeria aegeria</name>
    <dbReference type="NCBI Taxonomy" id="348720"/>
    <lineage>
        <taxon>Eukaryota</taxon>
        <taxon>Metazoa</taxon>
        <taxon>Ecdysozoa</taxon>
        <taxon>Arthropoda</taxon>
        <taxon>Hexapoda</taxon>
        <taxon>Insecta</taxon>
        <taxon>Pterygota</taxon>
        <taxon>Neoptera</taxon>
        <taxon>Endopterygota</taxon>
        <taxon>Lepidoptera</taxon>
        <taxon>Glossata</taxon>
        <taxon>Ditrysia</taxon>
        <taxon>Papilionoidea</taxon>
        <taxon>Nymphalidae</taxon>
        <taxon>Satyrinae</taxon>
        <taxon>Satyrini</taxon>
        <taxon>Parargina</taxon>
        <taxon>Pararge</taxon>
    </lineage>
</organism>